<reference evidence="4 5" key="1">
    <citation type="submission" date="2021-01" db="EMBL/GenBank/DDBJ databases">
        <title>Genomic Encyclopedia of Type Strains, Phase IV (KMG-IV): sequencing the most valuable type-strain genomes for metagenomic binning, comparative biology and taxonomic classification.</title>
        <authorList>
            <person name="Goeker M."/>
        </authorList>
    </citation>
    <scope>NUCLEOTIDE SEQUENCE [LARGE SCALE GENOMIC DNA]</scope>
    <source>
        <strain evidence="4 5">DSM 24436</strain>
    </source>
</reference>
<evidence type="ECO:0000313" key="4">
    <source>
        <dbReference type="EMBL" id="MBM7561434.1"/>
    </source>
</evidence>
<comment type="caution">
    <text evidence="4">The sequence shown here is derived from an EMBL/GenBank/DDBJ whole genome shotgun (WGS) entry which is preliminary data.</text>
</comment>
<gene>
    <name evidence="4" type="ORF">JOC49_000954</name>
</gene>
<proteinExistence type="predicted"/>
<dbReference type="Pfam" id="PF00440">
    <property type="entry name" value="TetR_N"/>
    <property type="match status" value="1"/>
</dbReference>
<dbReference type="InterPro" id="IPR001647">
    <property type="entry name" value="HTH_TetR"/>
</dbReference>
<keyword evidence="5" id="KW-1185">Reference proteome</keyword>
<name>A0ABS2MPW8_9FIRM</name>
<dbReference type="InterPro" id="IPR050624">
    <property type="entry name" value="HTH-type_Tx_Regulator"/>
</dbReference>
<organism evidence="4 5">
    <name type="scientific">Fusibacter tunisiensis</name>
    <dbReference type="NCBI Taxonomy" id="1008308"/>
    <lineage>
        <taxon>Bacteria</taxon>
        <taxon>Bacillati</taxon>
        <taxon>Bacillota</taxon>
        <taxon>Clostridia</taxon>
        <taxon>Eubacteriales</taxon>
        <taxon>Eubacteriales Family XII. Incertae Sedis</taxon>
        <taxon>Fusibacter</taxon>
    </lineage>
</organism>
<dbReference type="Proteomes" id="UP000767854">
    <property type="component" value="Unassembled WGS sequence"/>
</dbReference>
<evidence type="ECO:0000313" key="5">
    <source>
        <dbReference type="Proteomes" id="UP000767854"/>
    </source>
</evidence>
<keyword evidence="1 2" id="KW-0238">DNA-binding</keyword>
<feature type="domain" description="HTH tetR-type" evidence="3">
    <location>
        <begin position="11"/>
        <end position="71"/>
    </location>
</feature>
<dbReference type="InterPro" id="IPR009057">
    <property type="entry name" value="Homeodomain-like_sf"/>
</dbReference>
<sequence length="191" mass="22243">MYHTGKPNFKNKSKEKLYCALLEMVQVKSYDKIAVEKLAKKAGVSRSTFYRHYQRIDEILLEAIDQEIVSYSRCLMDFSSAGNFNLPFPLNLMEVSIEFWTKHYELVDCLIRIDRVQWLYSKLLEMDVSENFDDSRLNRLEKIDSMYVKRIGAVILVETLNYWIKNGRSKSPCDLTNLLISSFGDGGKTDP</sequence>
<accession>A0ABS2MPW8</accession>
<dbReference type="PANTHER" id="PTHR43479:SF11">
    <property type="entry name" value="ACREF_ENVCD OPERON REPRESSOR-RELATED"/>
    <property type="match status" value="1"/>
</dbReference>
<protein>
    <submittedName>
        <fullName evidence="4">AcrR family transcriptional regulator</fullName>
    </submittedName>
</protein>
<evidence type="ECO:0000256" key="1">
    <source>
        <dbReference type="ARBA" id="ARBA00023125"/>
    </source>
</evidence>
<dbReference type="PANTHER" id="PTHR43479">
    <property type="entry name" value="ACREF/ENVCD OPERON REPRESSOR-RELATED"/>
    <property type="match status" value="1"/>
</dbReference>
<feature type="DNA-binding region" description="H-T-H motif" evidence="2">
    <location>
        <begin position="34"/>
        <end position="53"/>
    </location>
</feature>
<dbReference type="Gene3D" id="1.10.357.10">
    <property type="entry name" value="Tetracycline Repressor, domain 2"/>
    <property type="match status" value="1"/>
</dbReference>
<dbReference type="RefSeq" id="WP_204662937.1">
    <property type="nucleotide sequence ID" value="NZ_JAFBDT010000005.1"/>
</dbReference>
<dbReference type="EMBL" id="JAFBDT010000005">
    <property type="protein sequence ID" value="MBM7561434.1"/>
    <property type="molecule type" value="Genomic_DNA"/>
</dbReference>
<dbReference type="SUPFAM" id="SSF46689">
    <property type="entry name" value="Homeodomain-like"/>
    <property type="match status" value="1"/>
</dbReference>
<dbReference type="PROSITE" id="PS50977">
    <property type="entry name" value="HTH_TETR_2"/>
    <property type="match status" value="1"/>
</dbReference>
<evidence type="ECO:0000256" key="2">
    <source>
        <dbReference type="PROSITE-ProRule" id="PRU00335"/>
    </source>
</evidence>
<evidence type="ECO:0000259" key="3">
    <source>
        <dbReference type="PROSITE" id="PS50977"/>
    </source>
</evidence>